<evidence type="ECO:0000313" key="4">
    <source>
        <dbReference type="Proteomes" id="UP000287361"/>
    </source>
</evidence>
<organism evidence="3 4">
    <name type="scientific">Anaerotignum faecicola</name>
    <dbReference type="NCBI Taxonomy" id="2358141"/>
    <lineage>
        <taxon>Bacteria</taxon>
        <taxon>Bacillati</taxon>
        <taxon>Bacillota</taxon>
        <taxon>Clostridia</taxon>
        <taxon>Lachnospirales</taxon>
        <taxon>Anaerotignaceae</taxon>
        <taxon>Anaerotignum</taxon>
    </lineage>
</organism>
<proteinExistence type="inferred from homology"/>
<dbReference type="AlphaFoldDB" id="A0A401LDP3"/>
<sequence length="428" mass="45902">MDMNLVFDAIKAEMKPSMGCTEPVALALAVSRTCEHLDAPTQKLEMLISSNIFKNAYSVQIPNAGTYGIELACVLGMLLSKPGNTMEICAGIKPEHVEKAKKLVAEGFVHVKVLKSSQFYIECTATDGKDTVHTITEDEHDNLVFCEKNGEVLLDKRVKKEAVESEEKEGTFDVTKHTFSEFYHWANEVDVADLQFIKEAIDINMEIAKKGMEKKYAFGVGPTVQDLLKKGLLKSDVVTAVRSIPAAAADFRMSGGNGSVMTFCGSGNQGISTTLPMAVFADKMNIPEEKLLRAEFMGMLMIMYMKKYVGRLSPVCGAMLAGTGSAAGMVYMMGGTAAQVSGAVQNMMGSVAGIFCDGAKGGCAVKVAACASEAVYAAMYAMDGSVIGVSDGINSTKAEDTAKNLAKLSHEALDTLDMKVIEIMQTKK</sequence>
<dbReference type="Proteomes" id="UP000287361">
    <property type="component" value="Unassembled WGS sequence"/>
</dbReference>
<protein>
    <recommendedName>
        <fullName evidence="1">UPF0597 protein KGMB03357_12430</fullName>
    </recommendedName>
</protein>
<dbReference type="InterPro" id="IPR021144">
    <property type="entry name" value="UPF0597"/>
</dbReference>
<dbReference type="PANTHER" id="PTHR30501:SF2">
    <property type="entry name" value="UPF0597 PROTEIN YHAM"/>
    <property type="match status" value="1"/>
</dbReference>
<comment type="caution">
    <text evidence="3">The sequence shown here is derived from an EMBL/GenBank/DDBJ whole genome shotgun (WGS) entry which is preliminary data.</text>
</comment>
<dbReference type="Pfam" id="PF03313">
    <property type="entry name" value="SDH_alpha"/>
    <property type="match status" value="1"/>
</dbReference>
<evidence type="ECO:0000259" key="2">
    <source>
        <dbReference type="Pfam" id="PF03313"/>
    </source>
</evidence>
<dbReference type="HAMAP" id="MF_01845">
    <property type="entry name" value="UPF0597"/>
    <property type="match status" value="1"/>
</dbReference>
<keyword evidence="4" id="KW-1185">Reference proteome</keyword>
<evidence type="ECO:0000313" key="3">
    <source>
        <dbReference type="EMBL" id="GCB29582.1"/>
    </source>
</evidence>
<dbReference type="GO" id="GO:0080146">
    <property type="term" value="F:L-cysteine desulfhydrase activity"/>
    <property type="evidence" value="ECO:0007669"/>
    <property type="project" value="TreeGrafter"/>
</dbReference>
<dbReference type="InterPro" id="IPR005130">
    <property type="entry name" value="Ser_deHydtase-like_asu"/>
</dbReference>
<dbReference type="OrthoDB" id="41906at2"/>
<comment type="similarity">
    <text evidence="1">Belongs to the UPF0597 family.</text>
</comment>
<accession>A0A401LDP3</accession>
<dbReference type="GO" id="GO:0019450">
    <property type="term" value="P:L-cysteine catabolic process to pyruvate"/>
    <property type="evidence" value="ECO:0007669"/>
    <property type="project" value="TreeGrafter"/>
</dbReference>
<feature type="domain" description="Serine dehydratase-like alpha subunit" evidence="2">
    <location>
        <begin position="155"/>
        <end position="421"/>
    </location>
</feature>
<dbReference type="PIRSF" id="PIRSF006054">
    <property type="entry name" value="UCP006054"/>
    <property type="match status" value="1"/>
</dbReference>
<dbReference type="PANTHER" id="PTHR30501">
    <property type="entry name" value="UPF0597 PROTEIN YHAM"/>
    <property type="match status" value="1"/>
</dbReference>
<name>A0A401LDP3_9FIRM</name>
<reference evidence="3 4" key="1">
    <citation type="submission" date="2018-10" db="EMBL/GenBank/DDBJ databases">
        <title>Draft Genome Sequence of Anaerotignum sp. KCTC 15736.</title>
        <authorList>
            <person name="Choi S.H."/>
            <person name="Kim J.S."/>
            <person name="Kang S.W."/>
            <person name="Lee J.S."/>
            <person name="Park S.H."/>
        </authorList>
    </citation>
    <scope>NUCLEOTIDE SEQUENCE [LARGE SCALE GENOMIC DNA]</scope>
    <source>
        <strain evidence="3 4">KCTC 15736</strain>
    </source>
</reference>
<dbReference type="EMBL" id="BHVZ01000002">
    <property type="protein sequence ID" value="GCB29582.1"/>
    <property type="molecule type" value="Genomic_DNA"/>
</dbReference>
<gene>
    <name evidence="3" type="ORF">KGMB03357_12430</name>
</gene>
<evidence type="ECO:0000256" key="1">
    <source>
        <dbReference type="HAMAP-Rule" id="MF_01845"/>
    </source>
</evidence>